<keyword evidence="6" id="KW-1185">Reference proteome</keyword>
<evidence type="ECO:0000256" key="1">
    <source>
        <dbReference type="ARBA" id="ARBA00022729"/>
    </source>
</evidence>
<organism evidence="5 6">
    <name type="scientific">Bordetella ansorpii</name>
    <dbReference type="NCBI Taxonomy" id="288768"/>
    <lineage>
        <taxon>Bacteria</taxon>
        <taxon>Pseudomonadati</taxon>
        <taxon>Pseudomonadota</taxon>
        <taxon>Betaproteobacteria</taxon>
        <taxon>Burkholderiales</taxon>
        <taxon>Alcaligenaceae</taxon>
        <taxon>Bordetella</taxon>
    </lineage>
</organism>
<evidence type="ECO:0000259" key="4">
    <source>
        <dbReference type="Pfam" id="PF10531"/>
    </source>
</evidence>
<dbReference type="RefSeq" id="WP_066124630.1">
    <property type="nucleotide sequence ID" value="NZ_FKIF01000002.1"/>
</dbReference>
<keyword evidence="1 2" id="KW-0732">Signal</keyword>
<dbReference type="AlphaFoldDB" id="A0A157S8T1"/>
<dbReference type="Gene3D" id="3.30.1950.10">
    <property type="entry name" value="wza like domain"/>
    <property type="match status" value="1"/>
</dbReference>
<proteinExistence type="predicted"/>
<protein>
    <submittedName>
        <fullName evidence="5">Capsular polysaccharide export protein</fullName>
    </submittedName>
</protein>
<dbReference type="PANTHER" id="PTHR33619">
    <property type="entry name" value="POLYSACCHARIDE EXPORT PROTEIN GFCE-RELATED"/>
    <property type="match status" value="1"/>
</dbReference>
<gene>
    <name evidence="5" type="ORF">SAMEA3906486_01157</name>
</gene>
<dbReference type="EMBL" id="FKIF01000002">
    <property type="protein sequence ID" value="SAI66804.1"/>
    <property type="molecule type" value="Genomic_DNA"/>
</dbReference>
<feature type="chain" id="PRO_5007616024" evidence="2">
    <location>
        <begin position="18"/>
        <end position="246"/>
    </location>
</feature>
<dbReference type="Pfam" id="PF02563">
    <property type="entry name" value="Poly_export"/>
    <property type="match status" value="1"/>
</dbReference>
<reference evidence="5 6" key="1">
    <citation type="submission" date="2016-04" db="EMBL/GenBank/DDBJ databases">
        <authorList>
            <consortium name="Pathogen Informatics"/>
        </authorList>
    </citation>
    <scope>NUCLEOTIDE SEQUENCE [LARGE SCALE GENOMIC DNA]</scope>
    <source>
        <strain evidence="5 6">H050680373</strain>
    </source>
</reference>
<dbReference type="InterPro" id="IPR049712">
    <property type="entry name" value="Poly_export"/>
</dbReference>
<dbReference type="OrthoDB" id="9815244at2"/>
<evidence type="ECO:0000256" key="2">
    <source>
        <dbReference type="SAM" id="SignalP"/>
    </source>
</evidence>
<dbReference type="Gene3D" id="3.10.560.10">
    <property type="entry name" value="Outer membrane lipoprotein wza domain like"/>
    <property type="match status" value="1"/>
</dbReference>
<dbReference type="InterPro" id="IPR019554">
    <property type="entry name" value="Soluble_ligand-bd"/>
</dbReference>
<dbReference type="InterPro" id="IPR003715">
    <property type="entry name" value="Poly_export_N"/>
</dbReference>
<dbReference type="PANTHER" id="PTHR33619:SF3">
    <property type="entry name" value="POLYSACCHARIDE EXPORT PROTEIN GFCE-RELATED"/>
    <property type="match status" value="1"/>
</dbReference>
<sequence>MLSLRATLMLRLGLALALVNLTACTPTWVPSEYRQPERFATWVDAAPAAYVIQPGDEIAITLPFNAELNQKALVAPDGTFSMPLAGPLPAAGRSAAQLSGIVDKALLANGVVADARSSVSVVQYGGAVYVDGQVGKPGEIVLRPNMTVMQAIAAAQGMRDTARTDEVVLIRRAPDGRPMLRTIDTKALTRRGDPAQAVVLQSSDMIFVPKSSIAEVNQWVDQYINQALPFNKGINYSYTNTINGNP</sequence>
<name>A0A157S8T1_9BORD</name>
<feature type="domain" description="Soluble ligand binding" evidence="4">
    <location>
        <begin position="128"/>
        <end position="179"/>
    </location>
</feature>
<dbReference type="GO" id="GO:0015159">
    <property type="term" value="F:polysaccharide transmembrane transporter activity"/>
    <property type="evidence" value="ECO:0007669"/>
    <property type="project" value="InterPro"/>
</dbReference>
<evidence type="ECO:0000259" key="3">
    <source>
        <dbReference type="Pfam" id="PF02563"/>
    </source>
</evidence>
<evidence type="ECO:0000313" key="5">
    <source>
        <dbReference type="EMBL" id="SAI66804.1"/>
    </source>
</evidence>
<dbReference type="STRING" id="288768.SAMEA3906486_01157"/>
<dbReference type="Proteomes" id="UP000076848">
    <property type="component" value="Unassembled WGS sequence"/>
</dbReference>
<accession>A0A157S8T1</accession>
<feature type="signal peptide" evidence="2">
    <location>
        <begin position="1"/>
        <end position="17"/>
    </location>
</feature>
<feature type="domain" description="Polysaccharide export protein N-terminal" evidence="3">
    <location>
        <begin position="45"/>
        <end position="121"/>
    </location>
</feature>
<evidence type="ECO:0000313" key="6">
    <source>
        <dbReference type="Proteomes" id="UP000076848"/>
    </source>
</evidence>
<dbReference type="Pfam" id="PF10531">
    <property type="entry name" value="SLBB"/>
    <property type="match status" value="1"/>
</dbReference>